<dbReference type="KEGG" id="bde:BDP_2222"/>
<dbReference type="GeneID" id="52017244"/>
<name>D2Q7L5_BIFDB</name>
<evidence type="ECO:0000313" key="1">
    <source>
        <dbReference type="EMBL" id="ADB10777.1"/>
    </source>
</evidence>
<dbReference type="Proteomes" id="UP000008693">
    <property type="component" value="Chromosome"/>
</dbReference>
<dbReference type="STRING" id="401473.BDP_2222"/>
<organism evidence="1 2">
    <name type="scientific">Bifidobacterium dentium (strain ATCC 27534 / DSM 20436 / JCM 1195 / Bd1)</name>
    <dbReference type="NCBI Taxonomy" id="401473"/>
    <lineage>
        <taxon>Bacteria</taxon>
        <taxon>Bacillati</taxon>
        <taxon>Actinomycetota</taxon>
        <taxon>Actinomycetes</taxon>
        <taxon>Bifidobacteriales</taxon>
        <taxon>Bifidobacteriaceae</taxon>
        <taxon>Bifidobacterium</taxon>
    </lineage>
</organism>
<protein>
    <submittedName>
        <fullName evidence="1">Uncharacterized protein</fullName>
    </submittedName>
</protein>
<dbReference type="HOGENOM" id="CLU_3196658_0_0_11"/>
<reference evidence="1 2" key="1">
    <citation type="journal article" date="2009" name="PLoS Genet.">
        <title>The Bifidobacterium dentium Bd1 genome sequence reflects its genetic adaptation to the human oral cavity.</title>
        <authorList>
            <person name="Ventura M."/>
            <person name="Turroni F."/>
            <person name="Zomer A."/>
            <person name="Foroni E."/>
            <person name="Giubellini V."/>
            <person name="Bottacini F."/>
            <person name="Canchaya C."/>
            <person name="Claesson M.J."/>
            <person name="He F."/>
            <person name="Mantzourani M."/>
            <person name="Mulas L."/>
            <person name="Ferrarini A."/>
            <person name="Gao B."/>
            <person name="Delledonne M."/>
            <person name="Henrissat B."/>
            <person name="Coutinho P."/>
            <person name="Oggioni M."/>
            <person name="Gupta R.S."/>
            <person name="Zhang Z."/>
            <person name="Beighton D."/>
            <person name="Fitzgerald G.F."/>
            <person name="O'Toole P.W."/>
            <person name="van Sinderen D."/>
        </authorList>
    </citation>
    <scope>NUCLEOTIDE SEQUENCE [LARGE SCALE GENOMIC DNA]</scope>
    <source>
        <strain evidence="2">ATCC 27534 / DSM 20436 / JCM 1195 / Bd1</strain>
    </source>
</reference>
<sequence>MAGALQAFVGQYQTDVVLFNADVCQIRAPLSMLTLPSEAKMLLCS</sequence>
<dbReference type="AlphaFoldDB" id="D2Q7L5"/>
<keyword evidence="2" id="KW-1185">Reference proteome</keyword>
<gene>
    <name evidence="1" type="ordered locus">BDP_2222</name>
</gene>
<accession>D2Q7L5</accession>
<evidence type="ECO:0000313" key="2">
    <source>
        <dbReference type="Proteomes" id="UP000008693"/>
    </source>
</evidence>
<dbReference type="EMBL" id="CP001750">
    <property type="protein sequence ID" value="ADB10777.1"/>
    <property type="molecule type" value="Genomic_DNA"/>
</dbReference>
<proteinExistence type="predicted"/>
<dbReference type="RefSeq" id="WP_003838474.1">
    <property type="nucleotide sequence ID" value="NC_013714.1"/>
</dbReference>